<dbReference type="OrthoDB" id="541052at2759"/>
<gene>
    <name evidence="3" type="ORF">G7Y89_g9765</name>
</gene>
<dbReference type="Proteomes" id="UP000566819">
    <property type="component" value="Unassembled WGS sequence"/>
</dbReference>
<organism evidence="3 4">
    <name type="scientific">Cudoniella acicularis</name>
    <dbReference type="NCBI Taxonomy" id="354080"/>
    <lineage>
        <taxon>Eukaryota</taxon>
        <taxon>Fungi</taxon>
        <taxon>Dikarya</taxon>
        <taxon>Ascomycota</taxon>
        <taxon>Pezizomycotina</taxon>
        <taxon>Leotiomycetes</taxon>
        <taxon>Helotiales</taxon>
        <taxon>Tricladiaceae</taxon>
        <taxon>Cudoniella</taxon>
    </lineage>
</organism>
<proteinExistence type="predicted"/>
<evidence type="ECO:0000259" key="2">
    <source>
        <dbReference type="SMART" id="SM00672"/>
    </source>
</evidence>
<feature type="compositionally biased region" description="Basic and acidic residues" evidence="1">
    <location>
        <begin position="9"/>
        <end position="21"/>
    </location>
</feature>
<protein>
    <recommendedName>
        <fullName evidence="2">Glycosyl transferase CAP10 domain-containing protein</fullName>
    </recommendedName>
</protein>
<name>A0A8H4RG97_9HELO</name>
<feature type="domain" description="Glycosyl transferase CAP10" evidence="2">
    <location>
        <begin position="362"/>
        <end position="581"/>
    </location>
</feature>
<keyword evidence="4" id="KW-1185">Reference proteome</keyword>
<dbReference type="Pfam" id="PF05686">
    <property type="entry name" value="Glyco_transf_90"/>
    <property type="match status" value="1"/>
</dbReference>
<comment type="caution">
    <text evidence="3">The sequence shown here is derived from an EMBL/GenBank/DDBJ whole genome shotgun (WGS) entry which is preliminary data.</text>
</comment>
<dbReference type="PANTHER" id="PTHR12203:SF22">
    <property type="entry name" value="CAPSULE ASSOCIATED PROTEIN"/>
    <property type="match status" value="1"/>
</dbReference>
<evidence type="ECO:0000313" key="3">
    <source>
        <dbReference type="EMBL" id="KAF4628383.1"/>
    </source>
</evidence>
<sequence>MPQSHGALRRVDSTIENDRNTATKPIPLPAKGTDPHPIVELLHRADGEFRALLNRETYDVAAAARQYREKRGRHPPPGFDKWWQYAYDNRAMFVEDFWNPIYDDLNPMWALDPKAMLADVRAQKMQFRVRNGTVTSVDPEHDHFWMEIWLDLIQKVAEDLPDMDLAMNTMDEPRLLIPWENMKEYVKTEHKKRKILPVEQVTVKYSAVPPEPAEDIPKVFEWDTSLPIWERTVAPCPPDSLARKTPTQTDFNNTPILSTEFMKPHIYEGYISNYTLSTSICHQPDLQGLHGYFIEPISTSTSDKLFPMFGSSKLTVNSEILLPAAMYYKVDERYTSQAPPIAWQEKTDTMIWRGLASGGRSKADNWKGFHRHRLVSMLNGTQALAMPNSSDFINIENLPLDTWHLQSRNTSAEERPKAMSEWLTSFTEEVGFTDLNCFPMEENLGCSYTGHDFHPLKMVKLTEQHKHKYLVDIDGNSFSGRYRDFLLSGSLPIKATLFREWHDSRLVAWKHFVPFDNRFLDIYGVMEFFLGFPKGNGGRDELARKIAEEGQQWARKVLRPEDMKIYVYRLLLEYARVMDEKRDTLGWVDDSISGTTLEA</sequence>
<dbReference type="PANTHER" id="PTHR12203">
    <property type="entry name" value="KDEL LYS-ASP-GLU-LEU CONTAINING - RELATED"/>
    <property type="match status" value="1"/>
</dbReference>
<dbReference type="AlphaFoldDB" id="A0A8H4RG97"/>
<dbReference type="EMBL" id="JAAMPI010000820">
    <property type="protein sequence ID" value="KAF4628383.1"/>
    <property type="molecule type" value="Genomic_DNA"/>
</dbReference>
<reference evidence="3 4" key="1">
    <citation type="submission" date="2020-03" db="EMBL/GenBank/DDBJ databases">
        <title>Draft Genome Sequence of Cudoniella acicularis.</title>
        <authorList>
            <person name="Buettner E."/>
            <person name="Kellner H."/>
        </authorList>
    </citation>
    <scope>NUCLEOTIDE SEQUENCE [LARGE SCALE GENOMIC DNA]</scope>
    <source>
        <strain evidence="3 4">DSM 108380</strain>
    </source>
</reference>
<feature type="region of interest" description="Disordered" evidence="1">
    <location>
        <begin position="1"/>
        <end position="34"/>
    </location>
</feature>
<dbReference type="SMART" id="SM00672">
    <property type="entry name" value="CAP10"/>
    <property type="match status" value="1"/>
</dbReference>
<evidence type="ECO:0000313" key="4">
    <source>
        <dbReference type="Proteomes" id="UP000566819"/>
    </source>
</evidence>
<dbReference type="InterPro" id="IPR006598">
    <property type="entry name" value="CAP10"/>
</dbReference>
<accession>A0A8H4RG97</accession>
<dbReference type="InterPro" id="IPR051091">
    <property type="entry name" value="O-Glucosyltr/Glycosyltrsf_90"/>
</dbReference>
<evidence type="ECO:0000256" key="1">
    <source>
        <dbReference type="SAM" id="MobiDB-lite"/>
    </source>
</evidence>